<dbReference type="KEGG" id="aot:AcetOri_orf00117"/>
<dbReference type="AlphaFoldDB" id="A0A2Z5ZD83"/>
<dbReference type="EMBL" id="AP018515">
    <property type="protein sequence ID" value="BBC78426.1"/>
    <property type="molecule type" value="Genomic_DNA"/>
</dbReference>
<organism evidence="1 2">
    <name type="scientific">Acetobacter orientalis</name>
    <dbReference type="NCBI Taxonomy" id="146474"/>
    <lineage>
        <taxon>Bacteria</taxon>
        <taxon>Pseudomonadati</taxon>
        <taxon>Pseudomonadota</taxon>
        <taxon>Alphaproteobacteria</taxon>
        <taxon>Acetobacterales</taxon>
        <taxon>Acetobacteraceae</taxon>
        <taxon>Acetobacter</taxon>
    </lineage>
</organism>
<proteinExistence type="predicted"/>
<dbReference type="Proteomes" id="UP000270034">
    <property type="component" value="Chromosome"/>
</dbReference>
<accession>A0A2Z5ZD83</accession>
<sequence length="95" mass="10898">MHLAPCTLHLAPQKQKGWAKTTHFMEHFAPTHRLYRLPVACIEGIKTIIFRHMQNGTRHSTKARSKQPATICTPVACPLSKMSFKYAGTRERQNR</sequence>
<name>A0A2Z5ZD83_9PROT</name>
<protein>
    <submittedName>
        <fullName evidence="1">Uncharacterized protein</fullName>
    </submittedName>
</protein>
<gene>
    <name evidence="1" type="ORF">AcetOrient_orf00117</name>
</gene>
<reference evidence="1 2" key="1">
    <citation type="submission" date="2018-02" db="EMBL/GenBank/DDBJ databases">
        <title>Acetobacter orientalis genome.</title>
        <authorList>
            <person name="Nakashima N."/>
            <person name="Tamura T."/>
        </authorList>
    </citation>
    <scope>NUCLEOTIDE SEQUENCE [LARGE SCALE GENOMIC DNA]</scope>
    <source>
        <strain evidence="1 2">FAN1</strain>
    </source>
</reference>
<evidence type="ECO:0000313" key="2">
    <source>
        <dbReference type="Proteomes" id="UP000270034"/>
    </source>
</evidence>
<evidence type="ECO:0000313" key="1">
    <source>
        <dbReference type="EMBL" id="BBC78426.1"/>
    </source>
</evidence>